<dbReference type="Pfam" id="PF12997">
    <property type="entry name" value="DUF3881"/>
    <property type="match status" value="1"/>
</dbReference>
<keyword evidence="2" id="KW-1185">Reference proteome</keyword>
<sequence length="289" mass="33740">METYMSAVGFKSTTKKKQWDQIIDQILKSATKKFVTNHDKDHVFIEYFKEYGQRIGIVLRGLLDNDKDIDLETCEPYAEAKYMIDVSQVEVEEVEEYYYFAVCEEEQTGTEIVFQLQNVIEYLEVEDEQEAFIEGIKIVGLSSKGTVILPVEKTESDLEYEKEQKEWRRQLLKRAKEGDEEAQEILDMEAEETAEIIEERLQYEDFLSVVEGYFIPIEYLDATYSVLGTIVEVETIINSKSKEKVYWMLVETMEMKIEIVINEKELVGTPLVGMRFMGICWMQGTIVFS</sequence>
<dbReference type="RefSeq" id="WP_158741484.1">
    <property type="nucleotide sequence ID" value="NZ_JAFBEP010000010.1"/>
</dbReference>
<dbReference type="OrthoDB" id="9774037at2"/>
<organism evidence="1 2">
    <name type="scientific">Defluviitalea raffinosedens</name>
    <dbReference type="NCBI Taxonomy" id="1450156"/>
    <lineage>
        <taxon>Bacteria</taxon>
        <taxon>Bacillati</taxon>
        <taxon>Bacillota</taxon>
        <taxon>Clostridia</taxon>
        <taxon>Lachnospirales</taxon>
        <taxon>Defluviitaleaceae</taxon>
        <taxon>Defluviitalea</taxon>
    </lineage>
</organism>
<reference evidence="1 2" key="1">
    <citation type="submission" date="2019-12" db="EMBL/GenBank/DDBJ databases">
        <title>Defluviitalea raffinosedens, isolated from a biogas fermenter, genome sequencing and characterization.</title>
        <authorList>
            <person name="Rettenmaier R."/>
            <person name="Schneider M."/>
            <person name="Neuhaus K."/>
            <person name="Liebl W."/>
            <person name="Zverlov V."/>
        </authorList>
    </citation>
    <scope>NUCLEOTIDE SEQUENCE [LARGE SCALE GENOMIC DNA]</scope>
    <source>
        <strain evidence="1 2">249c-K6</strain>
    </source>
</reference>
<gene>
    <name evidence="1" type="ORF">GND95_12460</name>
</gene>
<name>A0A7C8HDB7_9FIRM</name>
<evidence type="ECO:0000313" key="2">
    <source>
        <dbReference type="Proteomes" id="UP000483018"/>
    </source>
</evidence>
<evidence type="ECO:0000313" key="1">
    <source>
        <dbReference type="EMBL" id="KAE9630226.1"/>
    </source>
</evidence>
<dbReference type="InterPro" id="IPR024541">
    <property type="entry name" value="DUF3881"/>
</dbReference>
<dbReference type="Proteomes" id="UP000483018">
    <property type="component" value="Unassembled WGS sequence"/>
</dbReference>
<dbReference type="EMBL" id="WSLF01000015">
    <property type="protein sequence ID" value="KAE9630226.1"/>
    <property type="molecule type" value="Genomic_DNA"/>
</dbReference>
<dbReference type="AlphaFoldDB" id="A0A7C8HDB7"/>
<proteinExistence type="predicted"/>
<comment type="caution">
    <text evidence="1">The sequence shown here is derived from an EMBL/GenBank/DDBJ whole genome shotgun (WGS) entry which is preliminary data.</text>
</comment>
<accession>A0A7C8HDB7</accession>
<protein>
    <submittedName>
        <fullName evidence="1">DUF3881 family protein</fullName>
    </submittedName>
</protein>